<keyword evidence="11" id="KW-0175">Coiled coil</keyword>
<dbReference type="GO" id="GO:0002161">
    <property type="term" value="F:aminoacyl-tRNA deacylase activity"/>
    <property type="evidence" value="ECO:0007669"/>
    <property type="project" value="InterPro"/>
</dbReference>
<feature type="short sequence motif" description="'KMSKS' region" evidence="9">
    <location>
        <begin position="585"/>
        <end position="589"/>
    </location>
</feature>
<dbReference type="FunFam" id="3.40.50.620:FF:000003">
    <property type="entry name" value="Leucine--tRNA ligase"/>
    <property type="match status" value="1"/>
</dbReference>
<dbReference type="Gene3D" id="3.10.20.590">
    <property type="match status" value="1"/>
</dbReference>
<evidence type="ECO:0000256" key="3">
    <source>
        <dbReference type="ARBA" id="ARBA00022598"/>
    </source>
</evidence>
<dbReference type="SUPFAM" id="SSF50677">
    <property type="entry name" value="ValRS/IleRS/LeuRS editing domain"/>
    <property type="match status" value="1"/>
</dbReference>
<dbReference type="InterPro" id="IPR002302">
    <property type="entry name" value="Leu-tRNA-ligase"/>
</dbReference>
<dbReference type="InterPro" id="IPR015413">
    <property type="entry name" value="Methionyl/Leucyl_tRNA_Synth"/>
</dbReference>
<dbReference type="AlphaFoldDB" id="A0A2A5WY59"/>
<name>A0A2A5WY59_9GAMM</name>
<comment type="similarity">
    <text evidence="1 9 10">Belongs to the class-I aminoacyl-tRNA synthetase family.</text>
</comment>
<dbReference type="InterPro" id="IPR009008">
    <property type="entry name" value="Val/Leu/Ile-tRNA-synth_edit"/>
</dbReference>
<evidence type="ECO:0000256" key="10">
    <source>
        <dbReference type="RuleBase" id="RU363035"/>
    </source>
</evidence>
<feature type="binding site" evidence="9">
    <location>
        <position position="588"/>
    </location>
    <ligand>
        <name>ATP</name>
        <dbReference type="ChEBI" id="CHEBI:30616"/>
    </ligand>
</feature>
<dbReference type="Pfam" id="PF08264">
    <property type="entry name" value="Anticodon_1"/>
    <property type="match status" value="1"/>
</dbReference>
<comment type="catalytic activity">
    <reaction evidence="8 9">
        <text>tRNA(Leu) + L-leucine + ATP = L-leucyl-tRNA(Leu) + AMP + diphosphate</text>
        <dbReference type="Rhea" id="RHEA:11688"/>
        <dbReference type="Rhea" id="RHEA-COMP:9613"/>
        <dbReference type="Rhea" id="RHEA-COMP:9622"/>
        <dbReference type="ChEBI" id="CHEBI:30616"/>
        <dbReference type="ChEBI" id="CHEBI:33019"/>
        <dbReference type="ChEBI" id="CHEBI:57427"/>
        <dbReference type="ChEBI" id="CHEBI:78442"/>
        <dbReference type="ChEBI" id="CHEBI:78494"/>
        <dbReference type="ChEBI" id="CHEBI:456215"/>
        <dbReference type="EC" id="6.1.1.4"/>
    </reaction>
</comment>
<dbReference type="Proteomes" id="UP000219327">
    <property type="component" value="Unassembled WGS sequence"/>
</dbReference>
<dbReference type="Gene3D" id="3.40.50.620">
    <property type="entry name" value="HUPs"/>
    <property type="match status" value="2"/>
</dbReference>
<dbReference type="FunFam" id="3.10.20.590:FF:000001">
    <property type="entry name" value="Leucine--tRNA ligase"/>
    <property type="match status" value="1"/>
</dbReference>
<dbReference type="InterPro" id="IPR001412">
    <property type="entry name" value="aa-tRNA-synth_I_CS"/>
</dbReference>
<dbReference type="PROSITE" id="PS00178">
    <property type="entry name" value="AA_TRNA_LIGASE_I"/>
    <property type="match status" value="1"/>
</dbReference>
<dbReference type="EMBL" id="NTKD01000004">
    <property type="protein sequence ID" value="PDH41485.1"/>
    <property type="molecule type" value="Genomic_DNA"/>
</dbReference>
<dbReference type="InterPro" id="IPR009080">
    <property type="entry name" value="tRNAsynth_Ia_anticodon-bd"/>
</dbReference>
<organism evidence="16 17">
    <name type="scientific">OM182 bacterium MED-G24</name>
    <dbReference type="NCBI Taxonomy" id="1986255"/>
    <lineage>
        <taxon>Bacteria</taxon>
        <taxon>Pseudomonadati</taxon>
        <taxon>Pseudomonadota</taxon>
        <taxon>Gammaproteobacteria</taxon>
        <taxon>OMG group</taxon>
        <taxon>OM182 clade</taxon>
    </lineage>
</organism>
<dbReference type="InterPro" id="IPR002300">
    <property type="entry name" value="aa-tRNA-synth_Ia"/>
</dbReference>
<dbReference type="Pfam" id="PF09334">
    <property type="entry name" value="tRNA-synt_1g"/>
    <property type="match status" value="1"/>
</dbReference>
<accession>A0A2A5WY59</accession>
<dbReference type="EC" id="6.1.1.4" evidence="9"/>
<dbReference type="CDD" id="cd07958">
    <property type="entry name" value="Anticodon_Ia_Leu_BEm"/>
    <property type="match status" value="1"/>
</dbReference>
<feature type="coiled-coil region" evidence="11">
    <location>
        <begin position="777"/>
        <end position="808"/>
    </location>
</feature>
<dbReference type="SUPFAM" id="SSF52374">
    <property type="entry name" value="Nucleotidylyl transferase"/>
    <property type="match status" value="1"/>
</dbReference>
<dbReference type="FunFam" id="1.10.730.10:FF:000003">
    <property type="entry name" value="Leucine--tRNA ligase"/>
    <property type="match status" value="1"/>
</dbReference>
<dbReference type="PANTHER" id="PTHR43740">
    <property type="entry name" value="LEUCYL-TRNA SYNTHETASE"/>
    <property type="match status" value="1"/>
</dbReference>
<sequence>MSENKSYSVASGEEAVQSYWAENETFAVTENDPREKFYCLSMFPYPSGQLHMGHVRNFTLGDVISRFQRLKGKNVLHPIGWDAFGLPAENAAIKRNVPPAEWTHSNIEYMQGQMKRLGFSFDWNREFATCDSSYYRWEQWFFTRMFRKGLVYKKAAWVNWDPVDQTVLANEQVIDGRGWRSDAPVERRELSQWFVHITEYAEELLDFLDRMPGWPDKVKTMQRNWIGRSQGVEMTFPMPESPVSDITGVDVYTTRPDTLLGATYLAVAPQHPLATSAAEEDPELLAFLDKCNQTSVAEADMAKLPKEGMFSGLYAKHPLTDEDIPIWVANFVLMEYGSGAVMSVPAHDQRDCEFAQKYGLPIKQVVKPKPDSDESCDIASEAYVSKNGVVMGSGEYDGLDFDAAFDAIAEALESKSLGKRTVNYRLRDWLVSRQRYWGCPIPIIHCDHCGPVPVPDKELPITLPDNVSIDGSGSPLSKMPDWYNTSCPDCGKDAVRDTDTFDTFMESSWYYARFASADCSEGMLDERMQYWRNVDHYVGGEEHAILHLLYARFFHKVMRDEGLVDSDEPFEKLLSLGMVLKDGAKMSKSAGDAGDPQVLLNKHGADAVRMAMMFAAPPEQSFEWSEHGVESAEKWLRNRLWARVQEHLAHGTPPELEPDQLNDEQKELRRVTHETLAKAEDDYGRRLAFNTVVSAVMSMMGQVSKFQDTSPQGLAVMREALSAAIVIMSPITPHICHVLWQELHGKAMEDASWPVVDESAMIANEVELIVQVNGKLRAKLTIAMDASEEEAEAAARDIENVLRFLADKTVRKVIHVPNRLINFVVG</sequence>
<evidence type="ECO:0000256" key="6">
    <source>
        <dbReference type="ARBA" id="ARBA00022917"/>
    </source>
</evidence>
<dbReference type="CDD" id="cd00812">
    <property type="entry name" value="LeuRS_core"/>
    <property type="match status" value="1"/>
</dbReference>
<dbReference type="HAMAP" id="MF_00049_B">
    <property type="entry name" value="Leu_tRNA_synth_B"/>
    <property type="match status" value="1"/>
</dbReference>
<evidence type="ECO:0000259" key="13">
    <source>
        <dbReference type="Pfam" id="PF08264"/>
    </source>
</evidence>
<evidence type="ECO:0000256" key="4">
    <source>
        <dbReference type="ARBA" id="ARBA00022741"/>
    </source>
</evidence>
<evidence type="ECO:0000259" key="14">
    <source>
        <dbReference type="Pfam" id="PF09334"/>
    </source>
</evidence>
<evidence type="ECO:0000313" key="16">
    <source>
        <dbReference type="EMBL" id="PDH41485.1"/>
    </source>
</evidence>
<dbReference type="GO" id="GO:0005829">
    <property type="term" value="C:cytosol"/>
    <property type="evidence" value="ECO:0007669"/>
    <property type="project" value="TreeGrafter"/>
</dbReference>
<proteinExistence type="inferred from homology"/>
<feature type="short sequence motif" description="'HIGH' region" evidence="9">
    <location>
        <begin position="44"/>
        <end position="54"/>
    </location>
</feature>
<dbReference type="Pfam" id="PF00133">
    <property type="entry name" value="tRNA-synt_1"/>
    <property type="match status" value="1"/>
</dbReference>
<dbReference type="NCBIfam" id="TIGR00396">
    <property type="entry name" value="leuS_bact"/>
    <property type="match status" value="1"/>
</dbReference>
<dbReference type="InterPro" id="IPR025709">
    <property type="entry name" value="Leu_tRNA-synth_edit"/>
</dbReference>
<evidence type="ECO:0000256" key="7">
    <source>
        <dbReference type="ARBA" id="ARBA00023146"/>
    </source>
</evidence>
<gene>
    <name evidence="9" type="primary">leuS</name>
    <name evidence="16" type="ORF">CNE99_01725</name>
</gene>
<keyword evidence="6 9" id="KW-0648">Protein biosynthesis</keyword>
<dbReference type="FunFam" id="3.40.50.620:FF:000056">
    <property type="entry name" value="Leucine--tRNA ligase"/>
    <property type="match status" value="1"/>
</dbReference>
<dbReference type="Gene3D" id="1.10.730.10">
    <property type="entry name" value="Isoleucyl-tRNA Synthetase, Domain 1"/>
    <property type="match status" value="1"/>
</dbReference>
<feature type="domain" description="Methionyl/Leucyl tRNA synthetase" evidence="14">
    <location>
        <begin position="41"/>
        <end position="173"/>
    </location>
</feature>
<evidence type="ECO:0000256" key="9">
    <source>
        <dbReference type="HAMAP-Rule" id="MF_00049"/>
    </source>
</evidence>
<evidence type="ECO:0000256" key="5">
    <source>
        <dbReference type="ARBA" id="ARBA00022840"/>
    </source>
</evidence>
<dbReference type="FunFam" id="3.90.740.10:FF:000012">
    <property type="entry name" value="Leucine--tRNA ligase"/>
    <property type="match status" value="1"/>
</dbReference>
<dbReference type="PRINTS" id="PR00985">
    <property type="entry name" value="TRNASYNTHLEU"/>
</dbReference>
<reference evidence="16 17" key="1">
    <citation type="submission" date="2017-08" db="EMBL/GenBank/DDBJ databases">
        <title>Fine stratification of microbial communities through a metagenomic profile of the photic zone.</title>
        <authorList>
            <person name="Haro-Moreno J.M."/>
            <person name="Lopez-Perez M."/>
            <person name="De La Torre J."/>
            <person name="Picazo A."/>
            <person name="Camacho A."/>
            <person name="Rodriguez-Valera F."/>
        </authorList>
    </citation>
    <scope>NUCLEOTIDE SEQUENCE [LARGE SCALE GENOMIC DNA]</scope>
    <source>
        <strain evidence="16">MED-G24</strain>
    </source>
</reference>
<keyword evidence="2 9" id="KW-0963">Cytoplasm</keyword>
<keyword evidence="5 9" id="KW-0067">ATP-binding</keyword>
<dbReference type="Pfam" id="PF13603">
    <property type="entry name" value="tRNA-synt_1_2"/>
    <property type="match status" value="1"/>
</dbReference>
<feature type="domain" description="Leucyl-tRNA synthetase editing" evidence="15">
    <location>
        <begin position="223"/>
        <end position="412"/>
    </location>
</feature>
<dbReference type="SUPFAM" id="SSF47323">
    <property type="entry name" value="Anticodon-binding domain of a subclass of class I aminoacyl-tRNA synthetases"/>
    <property type="match status" value="1"/>
</dbReference>
<dbReference type="GO" id="GO:0006429">
    <property type="term" value="P:leucyl-tRNA aminoacylation"/>
    <property type="evidence" value="ECO:0007669"/>
    <property type="project" value="UniProtKB-UniRule"/>
</dbReference>
<dbReference type="InterPro" id="IPR014729">
    <property type="entry name" value="Rossmann-like_a/b/a_fold"/>
</dbReference>
<dbReference type="GO" id="GO:0005524">
    <property type="term" value="F:ATP binding"/>
    <property type="evidence" value="ECO:0007669"/>
    <property type="project" value="UniProtKB-UniRule"/>
</dbReference>
<evidence type="ECO:0000256" key="8">
    <source>
        <dbReference type="ARBA" id="ARBA00047469"/>
    </source>
</evidence>
<comment type="subcellular location">
    <subcellularLocation>
        <location evidence="9">Cytoplasm</location>
    </subcellularLocation>
</comment>
<protein>
    <recommendedName>
        <fullName evidence="9">Leucine--tRNA ligase</fullName>
        <ecNumber evidence="9">6.1.1.4</ecNumber>
    </recommendedName>
    <alternativeName>
        <fullName evidence="9">Leucyl-tRNA synthetase</fullName>
        <shortName evidence="9">LeuRS</shortName>
    </alternativeName>
</protein>
<dbReference type="GO" id="GO:0004823">
    <property type="term" value="F:leucine-tRNA ligase activity"/>
    <property type="evidence" value="ECO:0007669"/>
    <property type="project" value="UniProtKB-UniRule"/>
</dbReference>
<keyword evidence="3 9" id="KW-0436">Ligase</keyword>
<feature type="domain" description="Methionyl/Valyl/Leucyl/Isoleucyl-tRNA synthetase anticodon-binding" evidence="13">
    <location>
        <begin position="666"/>
        <end position="789"/>
    </location>
</feature>
<evidence type="ECO:0000259" key="12">
    <source>
        <dbReference type="Pfam" id="PF00133"/>
    </source>
</evidence>
<feature type="domain" description="Aminoacyl-tRNA synthetase class Ia" evidence="12">
    <location>
        <begin position="426"/>
        <end position="622"/>
    </location>
</feature>
<dbReference type="PANTHER" id="PTHR43740:SF2">
    <property type="entry name" value="LEUCINE--TRNA LIGASE, MITOCHONDRIAL"/>
    <property type="match status" value="1"/>
</dbReference>
<comment type="caution">
    <text evidence="16">The sequence shown here is derived from an EMBL/GenBank/DDBJ whole genome shotgun (WGS) entry which is preliminary data.</text>
</comment>
<evidence type="ECO:0000256" key="11">
    <source>
        <dbReference type="SAM" id="Coils"/>
    </source>
</evidence>
<keyword evidence="7 9" id="KW-0030">Aminoacyl-tRNA synthetase</keyword>
<dbReference type="InterPro" id="IPR013155">
    <property type="entry name" value="M/V/L/I-tRNA-synth_anticd-bd"/>
</dbReference>
<evidence type="ECO:0000256" key="2">
    <source>
        <dbReference type="ARBA" id="ARBA00022490"/>
    </source>
</evidence>
<keyword evidence="4 9" id="KW-0547">Nucleotide-binding</keyword>
<evidence type="ECO:0000259" key="15">
    <source>
        <dbReference type="Pfam" id="PF13603"/>
    </source>
</evidence>
<evidence type="ECO:0000313" key="17">
    <source>
        <dbReference type="Proteomes" id="UP000219327"/>
    </source>
</evidence>
<evidence type="ECO:0000256" key="1">
    <source>
        <dbReference type="ARBA" id="ARBA00005594"/>
    </source>
</evidence>